<evidence type="ECO:0000256" key="2">
    <source>
        <dbReference type="SAM" id="SignalP"/>
    </source>
</evidence>
<dbReference type="OrthoDB" id="2596908at2759"/>
<proteinExistence type="predicted"/>
<evidence type="ECO:0000256" key="1">
    <source>
        <dbReference type="SAM" id="Phobius"/>
    </source>
</evidence>
<feature type="transmembrane region" description="Helical" evidence="1">
    <location>
        <begin position="301"/>
        <end position="322"/>
    </location>
</feature>
<dbReference type="AlphaFoldDB" id="A0A8I2ZZH2"/>
<accession>A0A8I2ZZH2</accession>
<name>A0A8I2ZZH2_VERLO</name>
<evidence type="ECO:0000313" key="4">
    <source>
        <dbReference type="Proteomes" id="UP000689129"/>
    </source>
</evidence>
<keyword evidence="1" id="KW-0812">Transmembrane</keyword>
<dbReference type="PROSITE" id="PS51257">
    <property type="entry name" value="PROKAR_LIPOPROTEIN"/>
    <property type="match status" value="1"/>
</dbReference>
<protein>
    <submittedName>
        <fullName evidence="3">Uncharacterized protein</fullName>
    </submittedName>
</protein>
<dbReference type="Proteomes" id="UP000689129">
    <property type="component" value="Unassembled WGS sequence"/>
</dbReference>
<reference evidence="3" key="1">
    <citation type="journal article" date="2021" name="Mol. Plant Pathol.">
        <title>A 20-kb lineage-specific genomic region tames virulence in pathogenic amphidiploid Verticillium longisporum.</title>
        <authorList>
            <person name="Harting R."/>
            <person name="Starke J."/>
            <person name="Kusch H."/>
            <person name="Poggeler S."/>
            <person name="Maurus I."/>
            <person name="Schluter R."/>
            <person name="Landesfeind M."/>
            <person name="Bulla I."/>
            <person name="Nowrousian M."/>
            <person name="de Jonge R."/>
            <person name="Stahlhut G."/>
            <person name="Hoff K.J."/>
            <person name="Asshauer K.P."/>
            <person name="Thurmer A."/>
            <person name="Stanke M."/>
            <person name="Daniel R."/>
            <person name="Morgenstern B."/>
            <person name="Thomma B.P.H.J."/>
            <person name="Kronstad J.W."/>
            <person name="Braus-Stromeyer S.A."/>
            <person name="Braus G.H."/>
        </authorList>
    </citation>
    <scope>NUCLEOTIDE SEQUENCE</scope>
    <source>
        <strain evidence="3">Vl32</strain>
    </source>
</reference>
<keyword evidence="2" id="KW-0732">Signal</keyword>
<evidence type="ECO:0000313" key="3">
    <source>
        <dbReference type="EMBL" id="KAG7142259.1"/>
    </source>
</evidence>
<feature type="chain" id="PRO_5034095084" evidence="2">
    <location>
        <begin position="19"/>
        <end position="350"/>
    </location>
</feature>
<organism evidence="3 4">
    <name type="scientific">Verticillium longisporum</name>
    <name type="common">Verticillium dahliae var. longisporum</name>
    <dbReference type="NCBI Taxonomy" id="100787"/>
    <lineage>
        <taxon>Eukaryota</taxon>
        <taxon>Fungi</taxon>
        <taxon>Dikarya</taxon>
        <taxon>Ascomycota</taxon>
        <taxon>Pezizomycotina</taxon>
        <taxon>Sordariomycetes</taxon>
        <taxon>Hypocreomycetidae</taxon>
        <taxon>Glomerellales</taxon>
        <taxon>Plectosphaerellaceae</taxon>
        <taxon>Verticillium</taxon>
    </lineage>
</organism>
<keyword evidence="1" id="KW-0472">Membrane</keyword>
<keyword evidence="1" id="KW-1133">Transmembrane helix</keyword>
<feature type="signal peptide" evidence="2">
    <location>
        <begin position="1"/>
        <end position="18"/>
    </location>
</feature>
<comment type="caution">
    <text evidence="3">The sequence shown here is derived from an EMBL/GenBank/DDBJ whole genome shotgun (WGS) entry which is preliminary data.</text>
</comment>
<gene>
    <name evidence="3" type="ORF">HYQ45_001331</name>
</gene>
<dbReference type="EMBL" id="JAEMWZ010000020">
    <property type="protein sequence ID" value="KAG7142259.1"/>
    <property type="molecule type" value="Genomic_DNA"/>
</dbReference>
<sequence length="350" mass="37847">MFWNKALASAAVISGACAEIRPLAMDPVIQVRASDVLELHYSDVADRYLSKRQEVNPDSQVALNPDGTMDMEAWEEETTSACRDALAHLNVASNPSGTGICYNLPALDPTSGVFEADLRLFKVSEPSGQFQGIPPESIEVGLSFAGASVSPVEASRISGAVGQQRKAKRADVMDLLQSYMFVGQINPSNMQEKMTMYVLATRGGLQSYMFVGQINPSNMQEKMTMAELEALVLPVLTLTATNTTGQRISTNVSSNEAAFLTGVFSREVVMSEFATAKEAVSNITAELRNGTVAFVLPGVQIMIFPIGLIITGIWTLVGFLAYGIGTYDRVSYAESFKRRSAIASNTKRQI</sequence>